<dbReference type="PROSITE" id="PS50048">
    <property type="entry name" value="ZN2_CY6_FUNGAL_2"/>
    <property type="match status" value="1"/>
</dbReference>
<evidence type="ECO:0000256" key="8">
    <source>
        <dbReference type="SAM" id="MobiDB-lite"/>
    </source>
</evidence>
<dbReference type="PROSITE" id="PS00463">
    <property type="entry name" value="ZN2_CY6_FUNGAL_1"/>
    <property type="match status" value="1"/>
</dbReference>
<dbReference type="AlphaFoldDB" id="A0AAV9Z5N9"/>
<evidence type="ECO:0000313" key="11">
    <source>
        <dbReference type="Proteomes" id="UP001362999"/>
    </source>
</evidence>
<evidence type="ECO:0000256" key="3">
    <source>
        <dbReference type="ARBA" id="ARBA00022833"/>
    </source>
</evidence>
<keyword evidence="2" id="KW-0479">Metal-binding</keyword>
<dbReference type="Proteomes" id="UP001362999">
    <property type="component" value="Unassembled WGS sequence"/>
</dbReference>
<dbReference type="GO" id="GO:0043565">
    <property type="term" value="F:sequence-specific DNA binding"/>
    <property type="evidence" value="ECO:0007669"/>
    <property type="project" value="TreeGrafter"/>
</dbReference>
<keyword evidence="4" id="KW-0805">Transcription regulation</keyword>
<feature type="compositionally biased region" description="Low complexity" evidence="8">
    <location>
        <begin position="94"/>
        <end position="109"/>
    </location>
</feature>
<proteinExistence type="predicted"/>
<protein>
    <recommendedName>
        <fullName evidence="9">Zn(2)-C6 fungal-type domain-containing protein</fullName>
    </recommendedName>
</protein>
<dbReference type="SMART" id="SM00066">
    <property type="entry name" value="GAL4"/>
    <property type="match status" value="1"/>
</dbReference>
<evidence type="ECO:0000256" key="6">
    <source>
        <dbReference type="ARBA" id="ARBA00023163"/>
    </source>
</evidence>
<dbReference type="GO" id="GO:0045944">
    <property type="term" value="P:positive regulation of transcription by RNA polymerase II"/>
    <property type="evidence" value="ECO:0007669"/>
    <property type="project" value="TreeGrafter"/>
</dbReference>
<reference evidence="10 11" key="1">
    <citation type="journal article" date="2024" name="J Genomics">
        <title>Draft genome sequencing and assembly of Favolaschia claudopus CIRM-BRFM 2984 isolated from oak limbs.</title>
        <authorList>
            <person name="Navarro D."/>
            <person name="Drula E."/>
            <person name="Chaduli D."/>
            <person name="Cazenave R."/>
            <person name="Ahrendt S."/>
            <person name="Wang J."/>
            <person name="Lipzen A."/>
            <person name="Daum C."/>
            <person name="Barry K."/>
            <person name="Grigoriev I.V."/>
            <person name="Favel A."/>
            <person name="Rosso M.N."/>
            <person name="Martin F."/>
        </authorList>
    </citation>
    <scope>NUCLEOTIDE SEQUENCE [LARGE SCALE GENOMIC DNA]</scope>
    <source>
        <strain evidence="10 11">CIRM-BRFM 2984</strain>
    </source>
</reference>
<comment type="subcellular location">
    <subcellularLocation>
        <location evidence="1">Nucleus</location>
    </subcellularLocation>
</comment>
<organism evidence="10 11">
    <name type="scientific">Favolaschia claudopus</name>
    <dbReference type="NCBI Taxonomy" id="2862362"/>
    <lineage>
        <taxon>Eukaryota</taxon>
        <taxon>Fungi</taxon>
        <taxon>Dikarya</taxon>
        <taxon>Basidiomycota</taxon>
        <taxon>Agaricomycotina</taxon>
        <taxon>Agaricomycetes</taxon>
        <taxon>Agaricomycetidae</taxon>
        <taxon>Agaricales</taxon>
        <taxon>Marasmiineae</taxon>
        <taxon>Mycenaceae</taxon>
        <taxon>Favolaschia</taxon>
    </lineage>
</organism>
<dbReference type="EMBL" id="JAWWNJ010000198">
    <property type="protein sequence ID" value="KAK6971970.1"/>
    <property type="molecule type" value="Genomic_DNA"/>
</dbReference>
<dbReference type="GO" id="GO:0008270">
    <property type="term" value="F:zinc ion binding"/>
    <property type="evidence" value="ECO:0007669"/>
    <property type="project" value="InterPro"/>
</dbReference>
<feature type="domain" description="Zn(2)-C6 fungal-type" evidence="9">
    <location>
        <begin position="22"/>
        <end position="55"/>
    </location>
</feature>
<dbReference type="Gene3D" id="4.10.240.10">
    <property type="entry name" value="Zn(2)-C6 fungal-type DNA-binding domain"/>
    <property type="match status" value="1"/>
</dbReference>
<keyword evidence="11" id="KW-1185">Reference proteome</keyword>
<evidence type="ECO:0000313" key="10">
    <source>
        <dbReference type="EMBL" id="KAK6971970.1"/>
    </source>
</evidence>
<dbReference type="GO" id="GO:0000981">
    <property type="term" value="F:DNA-binding transcription factor activity, RNA polymerase II-specific"/>
    <property type="evidence" value="ECO:0007669"/>
    <property type="project" value="InterPro"/>
</dbReference>
<dbReference type="SUPFAM" id="SSF57701">
    <property type="entry name" value="Zn2/Cys6 DNA-binding domain"/>
    <property type="match status" value="1"/>
</dbReference>
<dbReference type="GO" id="GO:0005634">
    <property type="term" value="C:nucleus"/>
    <property type="evidence" value="ECO:0007669"/>
    <property type="project" value="UniProtKB-SubCell"/>
</dbReference>
<feature type="region of interest" description="Disordered" evidence="8">
    <location>
        <begin position="91"/>
        <end position="117"/>
    </location>
</feature>
<dbReference type="PANTHER" id="PTHR47782">
    <property type="entry name" value="ZN(II)2CYS6 TRANSCRIPTION FACTOR (EUROFUNG)-RELATED"/>
    <property type="match status" value="1"/>
</dbReference>
<evidence type="ECO:0000256" key="1">
    <source>
        <dbReference type="ARBA" id="ARBA00004123"/>
    </source>
</evidence>
<keyword evidence="3" id="KW-0862">Zinc</keyword>
<name>A0AAV9Z5N9_9AGAR</name>
<dbReference type="PANTHER" id="PTHR47782:SF12">
    <property type="entry name" value="ZN(II)2CYS6 TRANSCRIPTION FACTOR (EUROFUNG)"/>
    <property type="match status" value="1"/>
</dbReference>
<dbReference type="InterPro" id="IPR001138">
    <property type="entry name" value="Zn2Cys6_DnaBD"/>
</dbReference>
<accession>A0AAV9Z5N9</accession>
<gene>
    <name evidence="10" type="ORF">R3P38DRAFT_3138472</name>
</gene>
<evidence type="ECO:0000256" key="5">
    <source>
        <dbReference type="ARBA" id="ARBA00023125"/>
    </source>
</evidence>
<evidence type="ECO:0000256" key="2">
    <source>
        <dbReference type="ARBA" id="ARBA00022723"/>
    </source>
</evidence>
<evidence type="ECO:0000256" key="4">
    <source>
        <dbReference type="ARBA" id="ARBA00023015"/>
    </source>
</evidence>
<dbReference type="CDD" id="cd00067">
    <property type="entry name" value="GAL4"/>
    <property type="match status" value="1"/>
</dbReference>
<sequence>MGSDRKMKDQGLRKRAFRLEPSCDVCRRRKSRCDGIQASGQKCSVCLYADLDCTYAAAIFGRRVSMKQTVEGLETKLAASEALVRQLRTQLADSQSSPSSSVFNQESSSHTTPVQPAPLYVVQTTLRSLSAPTPPSNEEDLYHTEMARDVRLHSFSLTEAIYR</sequence>
<dbReference type="Pfam" id="PF00172">
    <property type="entry name" value="Zn_clus"/>
    <property type="match status" value="1"/>
</dbReference>
<dbReference type="InterPro" id="IPR036864">
    <property type="entry name" value="Zn2-C6_fun-type_DNA-bd_sf"/>
</dbReference>
<evidence type="ECO:0000259" key="9">
    <source>
        <dbReference type="PROSITE" id="PS50048"/>
    </source>
</evidence>
<comment type="caution">
    <text evidence="10">The sequence shown here is derived from an EMBL/GenBank/DDBJ whole genome shotgun (WGS) entry which is preliminary data.</text>
</comment>
<evidence type="ECO:0000256" key="7">
    <source>
        <dbReference type="ARBA" id="ARBA00023242"/>
    </source>
</evidence>
<keyword evidence="5" id="KW-0238">DNA-binding</keyword>
<dbReference type="InterPro" id="IPR052202">
    <property type="entry name" value="Yeast_MetPath_Reg"/>
</dbReference>
<keyword evidence="6" id="KW-0804">Transcription</keyword>
<keyword evidence="7" id="KW-0539">Nucleus</keyword>